<dbReference type="Pfam" id="PF23855">
    <property type="entry name" value="DUF7218"/>
    <property type="match status" value="1"/>
</dbReference>
<organism evidence="2 3">
    <name type="scientific">Rhodoglobus aureus</name>
    <dbReference type="NCBI Taxonomy" id="191497"/>
    <lineage>
        <taxon>Bacteria</taxon>
        <taxon>Bacillati</taxon>
        <taxon>Actinomycetota</taxon>
        <taxon>Actinomycetes</taxon>
        <taxon>Micrococcales</taxon>
        <taxon>Microbacteriaceae</taxon>
        <taxon>Rhodoglobus</taxon>
    </lineage>
</organism>
<evidence type="ECO:0000313" key="2">
    <source>
        <dbReference type="EMBL" id="GAA1210285.1"/>
    </source>
</evidence>
<protein>
    <submittedName>
        <fullName evidence="2">Rho termination factor N-terminal domain-containing protein</fullName>
    </submittedName>
</protein>
<proteinExistence type="predicted"/>
<feature type="compositionally biased region" description="Basic and acidic residues" evidence="1">
    <location>
        <begin position="8"/>
        <end position="29"/>
    </location>
</feature>
<dbReference type="EMBL" id="BAAAKW010000016">
    <property type="protein sequence ID" value="GAA1210285.1"/>
    <property type="molecule type" value="Genomic_DNA"/>
</dbReference>
<keyword evidence="3" id="KW-1185">Reference proteome</keyword>
<gene>
    <name evidence="2" type="ORF">GCM10009655_06750</name>
</gene>
<evidence type="ECO:0000313" key="3">
    <source>
        <dbReference type="Proteomes" id="UP001500943"/>
    </source>
</evidence>
<sequence>MPSNKNSRLKDPELYEDLRDDGASKEKAARISNAAAKEGRSTIGKRGGESGSYDDWTVAELKERARELDLHGYSSLNKSALIEKLRSH</sequence>
<name>A0ABP4G9T5_9MICO</name>
<comment type="caution">
    <text evidence="2">The sequence shown here is derived from an EMBL/GenBank/DDBJ whole genome shotgun (WGS) entry which is preliminary data.</text>
</comment>
<evidence type="ECO:0000256" key="1">
    <source>
        <dbReference type="SAM" id="MobiDB-lite"/>
    </source>
</evidence>
<dbReference type="Proteomes" id="UP001500943">
    <property type="component" value="Unassembled WGS sequence"/>
</dbReference>
<feature type="region of interest" description="Disordered" evidence="1">
    <location>
        <begin position="1"/>
        <end position="54"/>
    </location>
</feature>
<accession>A0ABP4G9T5</accession>
<dbReference type="InterPro" id="IPR055642">
    <property type="entry name" value="DUF7218"/>
</dbReference>
<reference evidence="3" key="1">
    <citation type="journal article" date="2019" name="Int. J. Syst. Evol. Microbiol.">
        <title>The Global Catalogue of Microorganisms (GCM) 10K type strain sequencing project: providing services to taxonomists for standard genome sequencing and annotation.</title>
        <authorList>
            <consortium name="The Broad Institute Genomics Platform"/>
            <consortium name="The Broad Institute Genome Sequencing Center for Infectious Disease"/>
            <person name="Wu L."/>
            <person name="Ma J."/>
        </authorList>
    </citation>
    <scope>NUCLEOTIDE SEQUENCE [LARGE SCALE GENOMIC DNA]</scope>
    <source>
        <strain evidence="3">JCM 12762</strain>
    </source>
</reference>
<dbReference type="RefSeq" id="WP_343923163.1">
    <property type="nucleotide sequence ID" value="NZ_BAAAKW010000016.1"/>
</dbReference>